<keyword evidence="1" id="KW-1133">Transmembrane helix</keyword>
<dbReference type="EMBL" id="GBXM01015146">
    <property type="protein sequence ID" value="JAH93431.1"/>
    <property type="molecule type" value="Transcribed_RNA"/>
</dbReference>
<feature type="transmembrane region" description="Helical" evidence="1">
    <location>
        <begin position="15"/>
        <end position="34"/>
    </location>
</feature>
<evidence type="ECO:0000313" key="2">
    <source>
        <dbReference type="EMBL" id="JAH93431.1"/>
    </source>
</evidence>
<keyword evidence="1" id="KW-0812">Transmembrane</keyword>
<reference evidence="2" key="1">
    <citation type="submission" date="2014-11" db="EMBL/GenBank/DDBJ databases">
        <authorList>
            <person name="Amaro Gonzalez C."/>
        </authorList>
    </citation>
    <scope>NUCLEOTIDE SEQUENCE</scope>
</reference>
<accession>A0A0E9WT46</accession>
<reference evidence="2" key="2">
    <citation type="journal article" date="2015" name="Fish Shellfish Immunol.">
        <title>Early steps in the European eel (Anguilla anguilla)-Vibrio vulnificus interaction in the gills: Role of the RtxA13 toxin.</title>
        <authorList>
            <person name="Callol A."/>
            <person name="Pajuelo D."/>
            <person name="Ebbesson L."/>
            <person name="Teles M."/>
            <person name="MacKenzie S."/>
            <person name="Amaro C."/>
        </authorList>
    </citation>
    <scope>NUCLEOTIDE SEQUENCE</scope>
</reference>
<proteinExistence type="predicted"/>
<keyword evidence="1" id="KW-0472">Membrane</keyword>
<protein>
    <submittedName>
        <fullName evidence="2">Uncharacterized protein</fullName>
    </submittedName>
</protein>
<sequence>MSLYETSLSKINKPSVYILMLCFASFAATVVTTLEDKTKQKKTARKKLFNYPCIPKAAE</sequence>
<evidence type="ECO:0000256" key="1">
    <source>
        <dbReference type="SAM" id="Phobius"/>
    </source>
</evidence>
<dbReference type="AlphaFoldDB" id="A0A0E9WT46"/>
<name>A0A0E9WT46_ANGAN</name>
<organism evidence="2">
    <name type="scientific">Anguilla anguilla</name>
    <name type="common">European freshwater eel</name>
    <name type="synonym">Muraena anguilla</name>
    <dbReference type="NCBI Taxonomy" id="7936"/>
    <lineage>
        <taxon>Eukaryota</taxon>
        <taxon>Metazoa</taxon>
        <taxon>Chordata</taxon>
        <taxon>Craniata</taxon>
        <taxon>Vertebrata</taxon>
        <taxon>Euteleostomi</taxon>
        <taxon>Actinopterygii</taxon>
        <taxon>Neopterygii</taxon>
        <taxon>Teleostei</taxon>
        <taxon>Anguilliformes</taxon>
        <taxon>Anguillidae</taxon>
        <taxon>Anguilla</taxon>
    </lineage>
</organism>